<name>A0ABQ8AYQ5_BRANA</name>
<feature type="region of interest" description="Disordered" evidence="1">
    <location>
        <begin position="134"/>
        <end position="214"/>
    </location>
</feature>
<comment type="caution">
    <text evidence="2">The sequence shown here is derived from an EMBL/GenBank/DDBJ whole genome shotgun (WGS) entry which is preliminary data.</text>
</comment>
<organism evidence="2 3">
    <name type="scientific">Brassica napus</name>
    <name type="common">Rape</name>
    <dbReference type="NCBI Taxonomy" id="3708"/>
    <lineage>
        <taxon>Eukaryota</taxon>
        <taxon>Viridiplantae</taxon>
        <taxon>Streptophyta</taxon>
        <taxon>Embryophyta</taxon>
        <taxon>Tracheophyta</taxon>
        <taxon>Spermatophyta</taxon>
        <taxon>Magnoliopsida</taxon>
        <taxon>eudicotyledons</taxon>
        <taxon>Gunneridae</taxon>
        <taxon>Pentapetalae</taxon>
        <taxon>rosids</taxon>
        <taxon>malvids</taxon>
        <taxon>Brassicales</taxon>
        <taxon>Brassicaceae</taxon>
        <taxon>Brassiceae</taxon>
        <taxon>Brassica</taxon>
    </lineage>
</organism>
<feature type="compositionally biased region" description="Low complexity" evidence="1">
    <location>
        <begin position="195"/>
        <end position="214"/>
    </location>
</feature>
<feature type="compositionally biased region" description="Pro residues" evidence="1">
    <location>
        <begin position="22"/>
        <end position="34"/>
    </location>
</feature>
<gene>
    <name evidence="2" type="ORF">HID58_046876</name>
</gene>
<accession>A0ABQ8AYQ5</accession>
<feature type="region of interest" description="Disordered" evidence="1">
    <location>
        <begin position="19"/>
        <end position="61"/>
    </location>
</feature>
<feature type="compositionally biased region" description="Polar residues" evidence="1">
    <location>
        <begin position="134"/>
        <end position="175"/>
    </location>
</feature>
<dbReference type="Proteomes" id="UP000824890">
    <property type="component" value="Unassembled WGS sequence"/>
</dbReference>
<proteinExistence type="predicted"/>
<protein>
    <submittedName>
        <fullName evidence="2">Uncharacterized protein</fullName>
    </submittedName>
</protein>
<keyword evidence="3" id="KW-1185">Reference proteome</keyword>
<sequence>METLGEFLAALPALVHRRLLPPDLPPDPPDPTSPLSPQDYPPLTNSPAAPKFKYPTVQRSVRGARYPSQTVAAAKSVDITMTPQEEMVGAATQIETGPISGPETDPQTGSEPTVSFSFPVNTVEAGSCSKSPFTTQRFTTLPPNQPSPILTNKVSSNDQQTTSQNTVPQNPTQTAYALIPASPPHPRPSLKRSRSSPTFSPTSTPNTNPNPFLPLCSDPIKALPFSAMSKTPPPQISLPLSNPPGPILRFGLLQVWAFVL</sequence>
<dbReference type="EMBL" id="JAGKQM010000012">
    <property type="protein sequence ID" value="KAH0897308.1"/>
    <property type="molecule type" value="Genomic_DNA"/>
</dbReference>
<evidence type="ECO:0000256" key="1">
    <source>
        <dbReference type="SAM" id="MobiDB-lite"/>
    </source>
</evidence>
<evidence type="ECO:0000313" key="3">
    <source>
        <dbReference type="Proteomes" id="UP000824890"/>
    </source>
</evidence>
<evidence type="ECO:0000313" key="2">
    <source>
        <dbReference type="EMBL" id="KAH0897308.1"/>
    </source>
</evidence>
<reference evidence="2 3" key="1">
    <citation type="submission" date="2021-05" db="EMBL/GenBank/DDBJ databases">
        <title>Genome Assembly of Synthetic Allotetraploid Brassica napus Reveals Homoeologous Exchanges between Subgenomes.</title>
        <authorList>
            <person name="Davis J.T."/>
        </authorList>
    </citation>
    <scope>NUCLEOTIDE SEQUENCE [LARGE SCALE GENOMIC DNA]</scope>
    <source>
        <strain evidence="3">cv. Da-Ae</strain>
        <tissue evidence="2">Seedling</tissue>
    </source>
</reference>